<dbReference type="InterPro" id="IPR002618">
    <property type="entry name" value="UDPGP_fam"/>
</dbReference>
<dbReference type="PANTHER" id="PTHR11952">
    <property type="entry name" value="UDP- GLUCOSE PYROPHOSPHORYLASE"/>
    <property type="match status" value="1"/>
</dbReference>
<keyword evidence="4" id="KW-0808">Transferase</keyword>
<dbReference type="PANTHER" id="PTHR11952:SF2">
    <property type="entry name" value="LD24639P"/>
    <property type="match status" value="1"/>
</dbReference>
<protein>
    <recommendedName>
        <fullName evidence="3">UDP-N-acetylglucosamine diphosphorylase</fullName>
        <ecNumber evidence="3">2.7.7.23</ecNumber>
    </recommendedName>
</protein>
<dbReference type="CDD" id="cd04193">
    <property type="entry name" value="UDPGlcNAc_PPase"/>
    <property type="match status" value="1"/>
</dbReference>
<accession>A0A812UIU5</accession>
<reference evidence="7" key="1">
    <citation type="submission" date="2021-02" db="EMBL/GenBank/DDBJ databases">
        <authorList>
            <person name="Dougan E. K."/>
            <person name="Rhodes N."/>
            <person name="Thang M."/>
            <person name="Chan C."/>
        </authorList>
    </citation>
    <scope>NUCLEOTIDE SEQUENCE</scope>
</reference>
<evidence type="ECO:0000256" key="2">
    <source>
        <dbReference type="ARBA" id="ARBA00010401"/>
    </source>
</evidence>
<dbReference type="Pfam" id="PF01704">
    <property type="entry name" value="UDPGP"/>
    <property type="match status" value="1"/>
</dbReference>
<dbReference type="GO" id="GO:0003977">
    <property type="term" value="F:UDP-N-acetylglucosamine diphosphorylase activity"/>
    <property type="evidence" value="ECO:0007669"/>
    <property type="project" value="UniProtKB-EC"/>
</dbReference>
<keyword evidence="5" id="KW-0548">Nucleotidyltransferase</keyword>
<evidence type="ECO:0000256" key="5">
    <source>
        <dbReference type="ARBA" id="ARBA00022695"/>
    </source>
</evidence>
<dbReference type="OrthoDB" id="532420at2759"/>
<comment type="similarity">
    <text evidence="2">Belongs to the UDPGP type 1 family.</text>
</comment>
<dbReference type="Proteomes" id="UP000604046">
    <property type="component" value="Unassembled WGS sequence"/>
</dbReference>
<evidence type="ECO:0000256" key="3">
    <source>
        <dbReference type="ARBA" id="ARBA00012457"/>
    </source>
</evidence>
<name>A0A812UIU5_9DINO</name>
<evidence type="ECO:0000313" key="8">
    <source>
        <dbReference type="Proteomes" id="UP000604046"/>
    </source>
</evidence>
<proteinExistence type="inferred from homology"/>
<comment type="catalytic activity">
    <reaction evidence="6">
        <text>N-acetyl-alpha-D-glucosamine 1-phosphate + UTP + H(+) = UDP-N-acetyl-alpha-D-glucosamine + diphosphate</text>
        <dbReference type="Rhea" id="RHEA:13509"/>
        <dbReference type="ChEBI" id="CHEBI:15378"/>
        <dbReference type="ChEBI" id="CHEBI:33019"/>
        <dbReference type="ChEBI" id="CHEBI:46398"/>
        <dbReference type="ChEBI" id="CHEBI:57705"/>
        <dbReference type="ChEBI" id="CHEBI:57776"/>
        <dbReference type="EC" id="2.7.7.23"/>
    </reaction>
</comment>
<dbReference type="InterPro" id="IPR039741">
    <property type="entry name" value="UDP-sugar_pyrophosphorylase"/>
</dbReference>
<comment type="pathway">
    <text evidence="1">Nucleotide-sugar biosynthesis; UDP-N-acetyl-alpha-D-glucosamine biosynthesis; UDP-N-acetyl-alpha-D-glucosamine from N-acetyl-alpha-D-glucosamine 1-phosphate: step 1/1.</text>
</comment>
<sequence length="479" mass="51314">MASAASAIIPAALRERFETAGQSQVFRFVDSGVATEEETKALVTQLEDIDLEYVANSLKSAQAEAAAIAEAVDLEPPDHFTCLADVSPEDIASWGACGLDAIGRGEVAACVLAGGQGTRLGFDGPKGCYDIGLPSHKPLFQLFVEKLLRLRAMAQEAGGPNPQLPFLIMTSPMTHQQTVSFFEEHSYFGSSNEHVWFFEQGTMPCLSPDGKIILESAGTVACNPDGNGGLYPALKRSGCLDRLQSLGVKSLHVFSVDNPLCRPADPCFVGYCLSKNADCGNKCVWKSSPDEKVGVVAKKSGRPSVVEYSELDDDRKKQCDSTGRLVFGAGNICNHFFSIDFLANVVVPNMAAMFHLAHKKIPCAGEDGKTTKPDSNNGLKLEAFVFDVFPMSSQMAILETKREEEFAPVKNAPGTATDSPDSARAMVNALCRSWVEKAGGKLEGNKDEVVEVSPLLSYAGEGLVDRVSGKSFSAPCHLE</sequence>
<dbReference type="EMBL" id="CAJNDS010002701">
    <property type="protein sequence ID" value="CAE7567842.1"/>
    <property type="molecule type" value="Genomic_DNA"/>
</dbReference>
<dbReference type="SUPFAM" id="SSF53448">
    <property type="entry name" value="Nucleotide-diphospho-sugar transferases"/>
    <property type="match status" value="1"/>
</dbReference>
<comment type="caution">
    <text evidence="7">The sequence shown here is derived from an EMBL/GenBank/DDBJ whole genome shotgun (WGS) entry which is preliminary data.</text>
</comment>
<dbReference type="InterPro" id="IPR029044">
    <property type="entry name" value="Nucleotide-diphossugar_trans"/>
</dbReference>
<evidence type="ECO:0000256" key="6">
    <source>
        <dbReference type="ARBA" id="ARBA00048493"/>
    </source>
</evidence>
<dbReference type="AlphaFoldDB" id="A0A812UIU5"/>
<evidence type="ECO:0000313" key="7">
    <source>
        <dbReference type="EMBL" id="CAE7567842.1"/>
    </source>
</evidence>
<evidence type="ECO:0000256" key="4">
    <source>
        <dbReference type="ARBA" id="ARBA00022679"/>
    </source>
</evidence>
<gene>
    <name evidence="7" type="primary">Uap1</name>
    <name evidence="7" type="ORF">SNAT2548_LOCUS32228</name>
</gene>
<dbReference type="EC" id="2.7.7.23" evidence="3"/>
<keyword evidence="8" id="KW-1185">Reference proteome</keyword>
<evidence type="ECO:0000256" key="1">
    <source>
        <dbReference type="ARBA" id="ARBA00005208"/>
    </source>
</evidence>
<organism evidence="7 8">
    <name type="scientific">Symbiodinium natans</name>
    <dbReference type="NCBI Taxonomy" id="878477"/>
    <lineage>
        <taxon>Eukaryota</taxon>
        <taxon>Sar</taxon>
        <taxon>Alveolata</taxon>
        <taxon>Dinophyceae</taxon>
        <taxon>Suessiales</taxon>
        <taxon>Symbiodiniaceae</taxon>
        <taxon>Symbiodinium</taxon>
    </lineage>
</organism>
<dbReference type="GO" id="GO:0006048">
    <property type="term" value="P:UDP-N-acetylglucosamine biosynthetic process"/>
    <property type="evidence" value="ECO:0007669"/>
    <property type="project" value="TreeGrafter"/>
</dbReference>
<dbReference type="Gene3D" id="3.90.550.10">
    <property type="entry name" value="Spore Coat Polysaccharide Biosynthesis Protein SpsA, Chain A"/>
    <property type="match status" value="1"/>
</dbReference>